<comment type="caution">
    <text evidence="2">The sequence shown here is derived from an EMBL/GenBank/DDBJ whole genome shotgun (WGS) entry which is preliminary data.</text>
</comment>
<protein>
    <recommendedName>
        <fullName evidence="3">Reverse transcriptase domain-containing protein</fullName>
    </recommendedName>
</protein>
<sequence>MPEDGKSARTRPGREDCSPPDPPPISPEKDTNGDEKGKEKDELLKKPLESKPLEKVVVHDDHLDQTVTIEGNLTAECSLHRRHGHQKQNRAGNDKRRQRDIIDAQESKHEVKSQKCSFGMEEDTMAEDSPAQAKIDGSDDTLTEGENLEEQEATETQAPANLKAETDICKLYADGVSNKHGSRVGFRIATKIKVKNACICRFGIGSKPGGRTVRGKRKADALSKLEAVQCEGLTKGVLIEELNERSMDATEVNAIIEEAIRTWMTPIQEYIKKESYRKMPSKHEHFEKRYEYCKNHKKIGQNRTRERKEYTRARNYQEKSTKVNIGQP</sequence>
<proteinExistence type="predicted"/>
<organism evidence="2">
    <name type="scientific">Tanacetum cinerariifolium</name>
    <name type="common">Dalmatian daisy</name>
    <name type="synonym">Chrysanthemum cinerariifolium</name>
    <dbReference type="NCBI Taxonomy" id="118510"/>
    <lineage>
        <taxon>Eukaryota</taxon>
        <taxon>Viridiplantae</taxon>
        <taxon>Streptophyta</taxon>
        <taxon>Embryophyta</taxon>
        <taxon>Tracheophyta</taxon>
        <taxon>Spermatophyta</taxon>
        <taxon>Magnoliopsida</taxon>
        <taxon>eudicotyledons</taxon>
        <taxon>Gunneridae</taxon>
        <taxon>Pentapetalae</taxon>
        <taxon>asterids</taxon>
        <taxon>campanulids</taxon>
        <taxon>Asterales</taxon>
        <taxon>Asteraceae</taxon>
        <taxon>Asteroideae</taxon>
        <taxon>Anthemideae</taxon>
        <taxon>Anthemidinae</taxon>
        <taxon>Tanacetum</taxon>
    </lineage>
</organism>
<evidence type="ECO:0000313" key="2">
    <source>
        <dbReference type="EMBL" id="GEU33316.1"/>
    </source>
</evidence>
<feature type="compositionally biased region" description="Basic and acidic residues" evidence="1">
    <location>
        <begin position="27"/>
        <end position="60"/>
    </location>
</feature>
<evidence type="ECO:0000256" key="1">
    <source>
        <dbReference type="SAM" id="MobiDB-lite"/>
    </source>
</evidence>
<name>A0A6L2J8U7_TANCI</name>
<reference evidence="2" key="1">
    <citation type="journal article" date="2019" name="Sci. Rep.">
        <title>Draft genome of Tanacetum cinerariifolium, the natural source of mosquito coil.</title>
        <authorList>
            <person name="Yamashiro T."/>
            <person name="Shiraishi A."/>
            <person name="Satake H."/>
            <person name="Nakayama K."/>
        </authorList>
    </citation>
    <scope>NUCLEOTIDE SEQUENCE</scope>
</reference>
<feature type="compositionally biased region" description="Basic and acidic residues" evidence="1">
    <location>
        <begin position="303"/>
        <end position="321"/>
    </location>
</feature>
<feature type="region of interest" description="Disordered" evidence="1">
    <location>
        <begin position="297"/>
        <end position="328"/>
    </location>
</feature>
<evidence type="ECO:0008006" key="3">
    <source>
        <dbReference type="Google" id="ProtNLM"/>
    </source>
</evidence>
<feature type="region of interest" description="Disordered" evidence="1">
    <location>
        <begin position="1"/>
        <end position="60"/>
    </location>
</feature>
<dbReference type="AlphaFoldDB" id="A0A6L2J8U7"/>
<accession>A0A6L2J8U7</accession>
<feature type="compositionally biased region" description="Basic and acidic residues" evidence="1">
    <location>
        <begin position="1"/>
        <end position="17"/>
    </location>
</feature>
<dbReference type="EMBL" id="BKCJ010000450">
    <property type="protein sequence ID" value="GEU33316.1"/>
    <property type="molecule type" value="Genomic_DNA"/>
</dbReference>
<feature type="region of interest" description="Disordered" evidence="1">
    <location>
        <begin position="80"/>
        <end position="160"/>
    </location>
</feature>
<feature type="compositionally biased region" description="Acidic residues" evidence="1">
    <location>
        <begin position="138"/>
        <end position="153"/>
    </location>
</feature>
<feature type="compositionally biased region" description="Basic and acidic residues" evidence="1">
    <location>
        <begin position="92"/>
        <end position="113"/>
    </location>
</feature>
<gene>
    <name evidence="2" type="ORF">Tci_005294</name>
</gene>